<dbReference type="Proteomes" id="UP000005242">
    <property type="component" value="Unassembled WGS sequence"/>
</dbReference>
<reference evidence="4 5" key="1">
    <citation type="journal article" date="2012" name="Fungal Genet. Biol.">
        <title>The genome of the xerotolerant mold Wallemia sebi reveals adaptations to osmotic stress and suggests cryptic sexual reproduction.</title>
        <authorList>
            <person name="Padamsee M."/>
            <person name="Kumar T.K.A."/>
            <person name="Riley R."/>
            <person name="Binder M."/>
            <person name="Boyd A."/>
            <person name="Calvo A.M."/>
            <person name="Furukawa K."/>
            <person name="Hesse C."/>
            <person name="Hohmann S."/>
            <person name="James T.Y."/>
            <person name="LaButti K."/>
            <person name="Lapidus A."/>
            <person name="Lindquist E."/>
            <person name="Lucas S."/>
            <person name="Miller K."/>
            <person name="Shantappa S."/>
            <person name="Grigoriev I.V."/>
            <person name="Hibbett D.S."/>
            <person name="McLaughlin D.J."/>
            <person name="Spatafora J.W."/>
            <person name="Aime M.C."/>
        </authorList>
    </citation>
    <scope>NUCLEOTIDE SEQUENCE [LARGE SCALE GENOMIC DNA]</scope>
    <source>
        <strain evidence="5">ATCC MYA-4683 / CBS 633.66</strain>
    </source>
</reference>
<evidence type="ECO:0000313" key="5">
    <source>
        <dbReference type="Proteomes" id="UP000005242"/>
    </source>
</evidence>
<keyword evidence="5" id="KW-1185">Reference proteome</keyword>
<dbReference type="EMBL" id="JH668231">
    <property type="protein sequence ID" value="EIM21629.1"/>
    <property type="molecule type" value="Genomic_DNA"/>
</dbReference>
<proteinExistence type="predicted"/>
<keyword evidence="1" id="KW-0812">Transmembrane</keyword>
<dbReference type="OrthoDB" id="9974421at2759"/>
<protein>
    <submittedName>
        <fullName evidence="4">Alpha/beta-hydrolase</fullName>
    </submittedName>
</protein>
<evidence type="ECO:0000259" key="3">
    <source>
        <dbReference type="Pfam" id="PF12923"/>
    </source>
</evidence>
<dbReference type="InterPro" id="IPR029058">
    <property type="entry name" value="AB_hydrolase_fold"/>
</dbReference>
<dbReference type="eggNOG" id="KOG2624">
    <property type="taxonomic scope" value="Eukaryota"/>
</dbReference>
<dbReference type="SUPFAM" id="SSF53474">
    <property type="entry name" value="alpha/beta-Hydrolases"/>
    <property type="match status" value="1"/>
</dbReference>
<dbReference type="Gene3D" id="3.40.50.1820">
    <property type="entry name" value="alpha/beta hydrolase"/>
    <property type="match status" value="1"/>
</dbReference>
<dbReference type="InterPro" id="IPR024326">
    <property type="entry name" value="RRP7_C"/>
</dbReference>
<evidence type="ECO:0000313" key="4">
    <source>
        <dbReference type="EMBL" id="EIM21629.1"/>
    </source>
</evidence>
<accession>I4YCD7</accession>
<keyword evidence="1" id="KW-0472">Membrane</keyword>
<feature type="domain" description="Partial AB-hydrolase lipase" evidence="2">
    <location>
        <begin position="58"/>
        <end position="116"/>
    </location>
</feature>
<dbReference type="AlphaFoldDB" id="I4YCD7"/>
<keyword evidence="4" id="KW-0378">Hydrolase</keyword>
<name>I4YCD7_WALMC</name>
<dbReference type="RefSeq" id="XP_006958324.1">
    <property type="nucleotide sequence ID" value="XM_006958262.1"/>
</dbReference>
<dbReference type="GO" id="GO:0016787">
    <property type="term" value="F:hydrolase activity"/>
    <property type="evidence" value="ECO:0007669"/>
    <property type="project" value="UniProtKB-KW"/>
</dbReference>
<dbReference type="FunCoup" id="I4YCD7">
    <property type="interactions" value="39"/>
</dbReference>
<gene>
    <name evidence="4" type="ORF">WALSEDRAFT_68895</name>
</gene>
<dbReference type="InterPro" id="IPR006693">
    <property type="entry name" value="AB_hydrolase_lipase"/>
</dbReference>
<dbReference type="GO" id="GO:0006629">
    <property type="term" value="P:lipid metabolic process"/>
    <property type="evidence" value="ECO:0007669"/>
    <property type="project" value="InterPro"/>
</dbReference>
<keyword evidence="1" id="KW-1133">Transmembrane helix</keyword>
<dbReference type="KEGG" id="wse:WALSEDRAFT_68895"/>
<evidence type="ECO:0000259" key="2">
    <source>
        <dbReference type="Pfam" id="PF04083"/>
    </source>
</evidence>
<dbReference type="OMA" id="DAVEWCF"/>
<feature type="transmembrane region" description="Helical" evidence="1">
    <location>
        <begin position="6"/>
        <end position="26"/>
    </location>
</feature>
<dbReference type="HOGENOM" id="CLU_543157_0_0_1"/>
<dbReference type="Pfam" id="PF04083">
    <property type="entry name" value="Abhydro_lipase"/>
    <property type="match status" value="1"/>
</dbReference>
<sequence>MQIFSNLFSSIALILVVIYALLSRFIKFLLSPSKQQLPKIRDWDDHSKYKDELITPDVKYYANQSGFDIVDQIITTDDGYHLLVNKVINPKPKFDNLYPILILHGLFQSSGSFITSEERSLAFWLADNGPFQVYLGNTRGVFNMGHQHLKKNDSKFWNYTIEDLANNDLPSLIKHVLLDSNSEHLSFIGHSQGNSIGFMTLSLGYQPQLSKHISSFIALAPAVYAGPLTTGFPFTLINRLNWNRWRFLFGELDFIPLMTWSFNYTPKRAFALLGYQMFAFLFSWTDKNWLNRRKAKMFRFTPSPVSSRSVFWWAGKDGFSTRGCTLDVKQEKWFSSGYQEDNQPKFPPLSLYVGTDDKLVLVEPLLERLKTHESIKLNRLDYYENDHNDIKQFTIDYMNNFDDKPKTRNDNSDKMEDDGFTLVERGGKHGKAANVSGVQVSSKLFNPAENTKKSKFNKPLDDFYRWQRRESKRQEIAGLRLKFQKDKLRIDNFKSNKRYKPY</sequence>
<dbReference type="Pfam" id="PF12923">
    <property type="entry name" value="RRP7"/>
    <property type="match status" value="1"/>
</dbReference>
<dbReference type="GeneID" id="18475485"/>
<dbReference type="InParanoid" id="I4YCD7"/>
<dbReference type="PANTHER" id="PTHR11005">
    <property type="entry name" value="LYSOSOMAL ACID LIPASE-RELATED"/>
    <property type="match status" value="1"/>
</dbReference>
<evidence type="ECO:0000256" key="1">
    <source>
        <dbReference type="SAM" id="Phobius"/>
    </source>
</evidence>
<dbReference type="Gene3D" id="6.10.250.1770">
    <property type="match status" value="1"/>
</dbReference>
<dbReference type="STRING" id="671144.I4YCD7"/>
<feature type="domain" description="Ribosomal RNA-processing protein 7 C-terminal" evidence="3">
    <location>
        <begin position="386"/>
        <end position="502"/>
    </location>
</feature>
<organism evidence="4 5">
    <name type="scientific">Wallemia mellicola (strain ATCC MYA-4683 / CBS 633.66)</name>
    <name type="common">Wallemia sebi (CBS 633.66)</name>
    <dbReference type="NCBI Taxonomy" id="671144"/>
    <lineage>
        <taxon>Eukaryota</taxon>
        <taxon>Fungi</taxon>
        <taxon>Dikarya</taxon>
        <taxon>Basidiomycota</taxon>
        <taxon>Wallemiomycotina</taxon>
        <taxon>Wallemiomycetes</taxon>
        <taxon>Wallemiales</taxon>
        <taxon>Wallemiaceae</taxon>
        <taxon>Wallemia</taxon>
    </lineage>
</organism>